<evidence type="ECO:0000256" key="2">
    <source>
        <dbReference type="RuleBase" id="RU362080"/>
    </source>
</evidence>
<protein>
    <recommendedName>
        <fullName evidence="2">Antitoxin</fullName>
    </recommendedName>
</protein>
<evidence type="ECO:0000313" key="3">
    <source>
        <dbReference type="EMBL" id="PIT97310.1"/>
    </source>
</evidence>
<evidence type="ECO:0000313" key="4">
    <source>
        <dbReference type="Proteomes" id="UP000228596"/>
    </source>
</evidence>
<dbReference type="InterPro" id="IPR006442">
    <property type="entry name" value="Antitoxin_Phd/YefM"/>
</dbReference>
<reference evidence="4" key="1">
    <citation type="submission" date="2017-09" db="EMBL/GenBank/DDBJ databases">
        <title>Depth-based differentiation of microbial function through sediment-hosted aquifers and enrichment of novel symbionts in the deep terrestrial subsurface.</title>
        <authorList>
            <person name="Probst A.J."/>
            <person name="Ladd B."/>
            <person name="Jarett J.K."/>
            <person name="Geller-Mcgrath D.E."/>
            <person name="Sieber C.M.K."/>
            <person name="Emerson J.B."/>
            <person name="Anantharaman K."/>
            <person name="Thomas B.C."/>
            <person name="Malmstrom R."/>
            <person name="Stieglmeier M."/>
            <person name="Klingl A."/>
            <person name="Woyke T."/>
            <person name="Ryan C.M."/>
            <person name="Banfield J.F."/>
        </authorList>
    </citation>
    <scope>NUCLEOTIDE SEQUENCE [LARGE SCALE GENOMIC DNA]</scope>
</reference>
<comment type="similarity">
    <text evidence="1 2">Belongs to the phD/YefM antitoxin family.</text>
</comment>
<name>A0A2M6WWZ8_9BACT</name>
<accession>A0A2M6WWZ8</accession>
<sequence>MKNININELQDNASKFVKETETGAKFIISRYSKPVAVLLSVDEFEALENHNCKECIADLRKIAKKVEEK</sequence>
<dbReference type="InterPro" id="IPR036165">
    <property type="entry name" value="YefM-like_sf"/>
</dbReference>
<dbReference type="EMBL" id="PEZV01000020">
    <property type="protein sequence ID" value="PIT97310.1"/>
    <property type="molecule type" value="Genomic_DNA"/>
</dbReference>
<comment type="caution">
    <text evidence="3">The sequence shown here is derived from an EMBL/GenBank/DDBJ whole genome shotgun (WGS) entry which is preliminary data.</text>
</comment>
<dbReference type="Gene3D" id="3.40.1620.10">
    <property type="entry name" value="YefM-like domain"/>
    <property type="match status" value="1"/>
</dbReference>
<dbReference type="NCBIfam" id="TIGR01552">
    <property type="entry name" value="phd_fam"/>
    <property type="match status" value="1"/>
</dbReference>
<gene>
    <name evidence="3" type="ORF">COT77_02125</name>
</gene>
<dbReference type="Proteomes" id="UP000228596">
    <property type="component" value="Unassembled WGS sequence"/>
</dbReference>
<organism evidence="3 4">
    <name type="scientific">Candidatus Berkelbacteria bacterium CG10_big_fil_rev_8_21_14_0_10_41_12</name>
    <dbReference type="NCBI Taxonomy" id="1974513"/>
    <lineage>
        <taxon>Bacteria</taxon>
        <taxon>Candidatus Berkelbacteria</taxon>
    </lineage>
</organism>
<comment type="function">
    <text evidence="2">Antitoxin component of a type II toxin-antitoxin (TA) system.</text>
</comment>
<evidence type="ECO:0000256" key="1">
    <source>
        <dbReference type="ARBA" id="ARBA00009981"/>
    </source>
</evidence>
<dbReference type="AlphaFoldDB" id="A0A2M6WWZ8"/>
<dbReference type="Pfam" id="PF02604">
    <property type="entry name" value="PhdYeFM_antitox"/>
    <property type="match status" value="1"/>
</dbReference>
<dbReference type="SUPFAM" id="SSF143120">
    <property type="entry name" value="YefM-like"/>
    <property type="match status" value="1"/>
</dbReference>
<proteinExistence type="inferred from homology"/>